<dbReference type="PANTHER" id="PTHR11097:SF14">
    <property type="entry name" value="EXOSOME COMPLEX COMPONENT RRP45"/>
    <property type="match status" value="1"/>
</dbReference>
<evidence type="ECO:0000256" key="4">
    <source>
        <dbReference type="ARBA" id="ARBA00022490"/>
    </source>
</evidence>
<dbReference type="InterPro" id="IPR033100">
    <property type="entry name" value="Rrp45"/>
</dbReference>
<evidence type="ECO:0000256" key="1">
    <source>
        <dbReference type="ARBA" id="ARBA00004123"/>
    </source>
</evidence>
<feature type="region of interest" description="Disordered" evidence="7">
    <location>
        <begin position="332"/>
        <end position="413"/>
    </location>
</feature>
<dbReference type="InterPro" id="IPR015847">
    <property type="entry name" value="ExoRNase_PH_dom2"/>
</dbReference>
<dbReference type="InterPro" id="IPR001247">
    <property type="entry name" value="ExoRNase_PH_dom1"/>
</dbReference>
<proteinExistence type="inferred from homology"/>
<evidence type="ECO:0000256" key="6">
    <source>
        <dbReference type="ARBA" id="ARBA00023242"/>
    </source>
</evidence>
<protein>
    <recommendedName>
        <fullName evidence="11">Exosome complex component RRP45</fullName>
    </recommendedName>
</protein>
<dbReference type="GO" id="GO:0034473">
    <property type="term" value="P:U1 snRNA 3'-end processing"/>
    <property type="evidence" value="ECO:0007669"/>
    <property type="project" value="TreeGrafter"/>
</dbReference>
<accession>A0A7S2ZMC2</accession>
<keyword evidence="4" id="KW-0963">Cytoplasm</keyword>
<dbReference type="GO" id="GO:0071038">
    <property type="term" value="P:TRAMP-dependent tRNA surveillance pathway"/>
    <property type="evidence" value="ECO:0007669"/>
    <property type="project" value="TreeGrafter"/>
</dbReference>
<dbReference type="GO" id="GO:0071028">
    <property type="term" value="P:nuclear mRNA surveillance"/>
    <property type="evidence" value="ECO:0007669"/>
    <property type="project" value="TreeGrafter"/>
</dbReference>
<sequence length="413" mass="44617">MQVSTAEKQFVNEAVKSSIRVDGRRLDETRETKFHPLQTSGSVEVCIGMTRALACVEVEHTQPHPDRPSEGMVNFQVEYSPAANQDRAFEFLMGSASDQDPLLTREVERAIRDSRALDTEALCIIANKLVWSLKVVITILDNCGNVSDVAQIAAIAALKHARRPDFTISGREVTIHPVTHREAVPLPINFMPIMTTFALFDSGAVVLIDPSAQEEAAMDGKVAVVMNEHKEICGIRKPGGVCIEKELLVQMVKMAGARTLKLKKELTHSLLSSSEMLHKLSPVSPDPNLLVNSSSAQQAVHGAQDNVAEMKSPGHGHEELPPASSEILATASYSRSKASPPPRNGNTFQRNDAEMVHEDASGTANAGKGSKTSQDSKNLDSSDSDDDDSDEDLMAAVISRPRGGGGSGRRKPK</sequence>
<evidence type="ECO:0000256" key="2">
    <source>
        <dbReference type="ARBA" id="ARBA00004496"/>
    </source>
</evidence>
<dbReference type="InterPro" id="IPR027408">
    <property type="entry name" value="PNPase/RNase_PH_dom_sf"/>
</dbReference>
<dbReference type="SUPFAM" id="SSF55666">
    <property type="entry name" value="Ribonuclease PH domain 2-like"/>
    <property type="match status" value="1"/>
</dbReference>
<dbReference type="PANTHER" id="PTHR11097">
    <property type="entry name" value="EXOSOME COMPLEX EXONUCLEASE RIBOSOMAL RNA PROCESSING PROTEIN"/>
    <property type="match status" value="1"/>
</dbReference>
<evidence type="ECO:0000256" key="3">
    <source>
        <dbReference type="ARBA" id="ARBA00006678"/>
    </source>
</evidence>
<dbReference type="GO" id="GO:0000467">
    <property type="term" value="P:exonucleolytic trimming to generate mature 3'-end of 5.8S rRNA from tricistronic rRNA transcript (SSU-rRNA, 5.8S rRNA, LSU-rRNA)"/>
    <property type="evidence" value="ECO:0007669"/>
    <property type="project" value="TreeGrafter"/>
</dbReference>
<organism evidence="10">
    <name type="scientific">Rhodosorus marinus</name>
    <dbReference type="NCBI Taxonomy" id="101924"/>
    <lineage>
        <taxon>Eukaryota</taxon>
        <taxon>Rhodophyta</taxon>
        <taxon>Stylonematophyceae</taxon>
        <taxon>Stylonematales</taxon>
        <taxon>Stylonemataceae</taxon>
        <taxon>Rhodosorus</taxon>
    </lineage>
</organism>
<dbReference type="InterPro" id="IPR020568">
    <property type="entry name" value="Ribosomal_Su5_D2-typ_SF"/>
</dbReference>
<dbReference type="Gene3D" id="3.30.230.70">
    <property type="entry name" value="GHMP Kinase, N-terminal domain"/>
    <property type="match status" value="1"/>
</dbReference>
<keyword evidence="5" id="KW-0694">RNA-binding</keyword>
<dbReference type="GO" id="GO:0034475">
    <property type="term" value="P:U4 snRNA 3'-end processing"/>
    <property type="evidence" value="ECO:0007669"/>
    <property type="project" value="TreeGrafter"/>
</dbReference>
<gene>
    <name evidence="10" type="ORF">RMAR00112_LOCUS12695</name>
</gene>
<dbReference type="Pfam" id="PF01138">
    <property type="entry name" value="RNase_PH"/>
    <property type="match status" value="1"/>
</dbReference>
<evidence type="ECO:0000259" key="8">
    <source>
        <dbReference type="Pfam" id="PF01138"/>
    </source>
</evidence>
<dbReference type="GO" id="GO:0034476">
    <property type="term" value="P:U5 snRNA 3'-end processing"/>
    <property type="evidence" value="ECO:0007669"/>
    <property type="project" value="TreeGrafter"/>
</dbReference>
<dbReference type="GO" id="GO:0000177">
    <property type="term" value="C:cytoplasmic exosome (RNase complex)"/>
    <property type="evidence" value="ECO:0007669"/>
    <property type="project" value="TreeGrafter"/>
</dbReference>
<keyword evidence="6" id="KW-0539">Nucleus</keyword>
<feature type="compositionally biased region" description="Acidic residues" evidence="7">
    <location>
        <begin position="382"/>
        <end position="393"/>
    </location>
</feature>
<dbReference type="AlphaFoldDB" id="A0A7S2ZMC2"/>
<evidence type="ECO:0000313" key="10">
    <source>
        <dbReference type="EMBL" id="CAE0044720.1"/>
    </source>
</evidence>
<comment type="similarity">
    <text evidence="3">Belongs to the RNase PH family.</text>
</comment>
<dbReference type="SUPFAM" id="SSF54211">
    <property type="entry name" value="Ribosomal protein S5 domain 2-like"/>
    <property type="match status" value="1"/>
</dbReference>
<dbReference type="GO" id="GO:0035925">
    <property type="term" value="F:mRNA 3'-UTR AU-rich region binding"/>
    <property type="evidence" value="ECO:0007669"/>
    <property type="project" value="TreeGrafter"/>
</dbReference>
<evidence type="ECO:0000259" key="9">
    <source>
        <dbReference type="Pfam" id="PF03725"/>
    </source>
</evidence>
<name>A0A7S2ZMC2_9RHOD</name>
<feature type="compositionally biased region" description="Basic and acidic residues" evidence="7">
    <location>
        <begin position="351"/>
        <end position="360"/>
    </location>
</feature>
<evidence type="ECO:0000256" key="5">
    <source>
        <dbReference type="ARBA" id="ARBA00022884"/>
    </source>
</evidence>
<evidence type="ECO:0000256" key="7">
    <source>
        <dbReference type="SAM" id="MobiDB-lite"/>
    </source>
</evidence>
<dbReference type="Pfam" id="PF03725">
    <property type="entry name" value="RNase_PH_C"/>
    <property type="match status" value="1"/>
</dbReference>
<reference evidence="10" key="1">
    <citation type="submission" date="2021-01" db="EMBL/GenBank/DDBJ databases">
        <authorList>
            <person name="Corre E."/>
            <person name="Pelletier E."/>
            <person name="Niang G."/>
            <person name="Scheremetjew M."/>
            <person name="Finn R."/>
            <person name="Kale V."/>
            <person name="Holt S."/>
            <person name="Cochrane G."/>
            <person name="Meng A."/>
            <person name="Brown T."/>
            <person name="Cohen L."/>
        </authorList>
    </citation>
    <scope>NUCLEOTIDE SEQUENCE</scope>
    <source>
        <strain evidence="10">CCMP 769</strain>
    </source>
</reference>
<evidence type="ECO:0008006" key="11">
    <source>
        <dbReference type="Google" id="ProtNLM"/>
    </source>
</evidence>
<dbReference type="InterPro" id="IPR036345">
    <property type="entry name" value="ExoRNase_PH_dom2_sf"/>
</dbReference>
<dbReference type="InterPro" id="IPR050590">
    <property type="entry name" value="Exosome_comp_Rrp42_subfam"/>
</dbReference>
<dbReference type="EMBL" id="HBHW01016392">
    <property type="protein sequence ID" value="CAE0044720.1"/>
    <property type="molecule type" value="Transcribed_RNA"/>
</dbReference>
<feature type="domain" description="Exoribonuclease phosphorolytic" evidence="8">
    <location>
        <begin position="38"/>
        <end position="164"/>
    </location>
</feature>
<feature type="domain" description="Exoribonuclease phosphorolytic" evidence="9">
    <location>
        <begin position="191"/>
        <end position="255"/>
    </location>
</feature>
<dbReference type="GO" id="GO:0000176">
    <property type="term" value="C:nuclear exosome (RNase complex)"/>
    <property type="evidence" value="ECO:0007669"/>
    <property type="project" value="TreeGrafter"/>
</dbReference>
<dbReference type="CDD" id="cd11368">
    <property type="entry name" value="RNase_PH_RRP45"/>
    <property type="match status" value="1"/>
</dbReference>
<dbReference type="GO" id="GO:0071035">
    <property type="term" value="P:nuclear polyadenylation-dependent rRNA catabolic process"/>
    <property type="evidence" value="ECO:0007669"/>
    <property type="project" value="TreeGrafter"/>
</dbReference>
<comment type="subcellular location">
    <subcellularLocation>
        <location evidence="2">Cytoplasm</location>
    </subcellularLocation>
    <subcellularLocation>
        <location evidence="1">Nucleus</location>
    </subcellularLocation>
</comment>
<dbReference type="GO" id="GO:0016075">
    <property type="term" value="P:rRNA catabolic process"/>
    <property type="evidence" value="ECO:0007669"/>
    <property type="project" value="TreeGrafter"/>
</dbReference>